<evidence type="ECO:0000313" key="2">
    <source>
        <dbReference type="Proteomes" id="UP000078532"/>
    </source>
</evidence>
<dbReference type="SUPFAM" id="SSF52833">
    <property type="entry name" value="Thioredoxin-like"/>
    <property type="match status" value="1"/>
</dbReference>
<reference evidence="1 2" key="1">
    <citation type="submission" date="2016-04" db="EMBL/GenBank/DDBJ databases">
        <authorList>
            <person name="Evans L.H."/>
            <person name="Alamgir A."/>
            <person name="Owens N."/>
            <person name="Weber N.D."/>
            <person name="Virtaneva K."/>
            <person name="Barbian K."/>
            <person name="Babar A."/>
            <person name="Rosenke K."/>
        </authorList>
    </citation>
    <scope>NUCLEOTIDE SEQUENCE [LARGE SCALE GENOMIC DNA]</scope>
    <source>
        <strain evidence="1 2">LMa1</strain>
    </source>
</reference>
<evidence type="ECO:0000313" key="1">
    <source>
        <dbReference type="EMBL" id="OAT86137.1"/>
    </source>
</evidence>
<organism evidence="1 2">
    <name type="scientific">Desulfotomaculum copahuensis</name>
    <dbReference type="NCBI Taxonomy" id="1838280"/>
    <lineage>
        <taxon>Bacteria</taxon>
        <taxon>Bacillati</taxon>
        <taxon>Bacillota</taxon>
        <taxon>Clostridia</taxon>
        <taxon>Eubacteriales</taxon>
        <taxon>Desulfotomaculaceae</taxon>
        <taxon>Desulfotomaculum</taxon>
    </lineage>
</organism>
<keyword evidence="2" id="KW-1185">Reference proteome</keyword>
<dbReference type="InterPro" id="IPR036249">
    <property type="entry name" value="Thioredoxin-like_sf"/>
</dbReference>
<accession>A0A1B7LIK5</accession>
<dbReference type="Proteomes" id="UP000078532">
    <property type="component" value="Unassembled WGS sequence"/>
</dbReference>
<dbReference type="EMBL" id="LYVF01000040">
    <property type="protein sequence ID" value="OAT86137.1"/>
    <property type="molecule type" value="Genomic_DNA"/>
</dbReference>
<dbReference type="NCBIfam" id="NF047660">
    <property type="entry name" value="HUIPC_Trx_selen"/>
    <property type="match status" value="1"/>
</dbReference>
<protein>
    <recommendedName>
        <fullName evidence="3">Thioredoxin-like fold domain-containing protein</fullName>
    </recommendedName>
</protein>
<dbReference type="OrthoDB" id="1807534at2"/>
<gene>
    <name evidence="1" type="ORF">A6M21_04285</name>
</gene>
<proteinExistence type="predicted"/>
<sequence>MKPLLVELIYEGDHCIPCVYMLETVEEAMAPFGEQVGLELVYLRQKEGGRRYQALSEDLGKPAPIPSIFINGKLYFNITPPVEDLQETFRALLGPGE</sequence>
<dbReference type="AlphaFoldDB" id="A0A1B7LIK5"/>
<comment type="caution">
    <text evidence="1">The sequence shown here is derived from an EMBL/GenBank/DDBJ whole genome shotgun (WGS) entry which is preliminary data.</text>
</comment>
<dbReference type="STRING" id="1838280.A6M21_04285"/>
<evidence type="ECO:0008006" key="3">
    <source>
        <dbReference type="Google" id="ProtNLM"/>
    </source>
</evidence>
<dbReference type="RefSeq" id="WP_066666441.1">
    <property type="nucleotide sequence ID" value="NZ_LYVF01000040.1"/>
</dbReference>
<name>A0A1B7LIK5_9FIRM</name>